<name>A0A4R1XD20_ACICA</name>
<evidence type="ECO:0000313" key="1">
    <source>
        <dbReference type="EMBL" id="TCM60896.1"/>
    </source>
</evidence>
<comment type="caution">
    <text evidence="1">The sequence shown here is derived from an EMBL/GenBank/DDBJ whole genome shotgun (WGS) entry which is preliminary data.</text>
</comment>
<dbReference type="PROSITE" id="PS51257">
    <property type="entry name" value="PROKAR_LIPOPROTEIN"/>
    <property type="match status" value="1"/>
</dbReference>
<evidence type="ECO:0008006" key="3">
    <source>
        <dbReference type="Google" id="ProtNLM"/>
    </source>
</evidence>
<proteinExistence type="predicted"/>
<gene>
    <name evidence="1" type="ORF">EC844_13016</name>
</gene>
<organism evidence="1 2">
    <name type="scientific">Acinetobacter calcoaceticus</name>
    <dbReference type="NCBI Taxonomy" id="471"/>
    <lineage>
        <taxon>Bacteria</taxon>
        <taxon>Pseudomonadati</taxon>
        <taxon>Pseudomonadota</taxon>
        <taxon>Gammaproteobacteria</taxon>
        <taxon>Moraxellales</taxon>
        <taxon>Moraxellaceae</taxon>
        <taxon>Acinetobacter</taxon>
        <taxon>Acinetobacter calcoaceticus/baumannii complex</taxon>
    </lineage>
</organism>
<evidence type="ECO:0000313" key="2">
    <source>
        <dbReference type="Proteomes" id="UP000294963"/>
    </source>
</evidence>
<sequence length="132" mass="14968">MRIVILIILAILITSCSSKKMYLKPAVKGQLIDNSSKLPIKEKGYLSTVFAKDGSSYFSTDKNGYFYIDVPTTKKISHRNYRSIPALIYINVEGYKRTNYDFSGIPRVPPNVDKYTKSEVDVGTIYLEPNTE</sequence>
<dbReference type="AlphaFoldDB" id="A0A4R1XD20"/>
<dbReference type="Proteomes" id="UP000294963">
    <property type="component" value="Unassembled WGS sequence"/>
</dbReference>
<keyword evidence="2" id="KW-1185">Reference proteome</keyword>
<accession>A0A4R1XD20</accession>
<dbReference type="EMBL" id="SLVJ01000030">
    <property type="protein sequence ID" value="TCM60896.1"/>
    <property type="molecule type" value="Genomic_DNA"/>
</dbReference>
<protein>
    <recommendedName>
        <fullName evidence="3">Carboxypeptidase regulatory-like domain-containing protein</fullName>
    </recommendedName>
</protein>
<reference evidence="1 2" key="1">
    <citation type="submission" date="2019-03" db="EMBL/GenBank/DDBJ databases">
        <title>Genomic analyses of the natural microbiome of Caenorhabditis elegans.</title>
        <authorList>
            <person name="Samuel B."/>
        </authorList>
    </citation>
    <scope>NUCLEOTIDE SEQUENCE [LARGE SCALE GENOMIC DNA]</scope>
    <source>
        <strain evidence="1 2">JUb89</strain>
    </source>
</reference>